<evidence type="ECO:0000313" key="6">
    <source>
        <dbReference type="Proteomes" id="UP001634394"/>
    </source>
</evidence>
<dbReference type="PROSITE" id="PS50297">
    <property type="entry name" value="ANK_REP_REGION"/>
    <property type="match status" value="2"/>
</dbReference>
<evidence type="ECO:0000313" key="5">
    <source>
        <dbReference type="EMBL" id="KAL3875518.1"/>
    </source>
</evidence>
<feature type="compositionally biased region" description="Low complexity" evidence="3">
    <location>
        <begin position="504"/>
        <end position="525"/>
    </location>
</feature>
<gene>
    <name evidence="5" type="ORF">ACJMK2_033463</name>
</gene>
<dbReference type="PROSITE" id="PS50095">
    <property type="entry name" value="PLAT"/>
    <property type="match status" value="1"/>
</dbReference>
<feature type="repeat" description="ANK" evidence="1">
    <location>
        <begin position="669"/>
        <end position="701"/>
    </location>
</feature>
<evidence type="ECO:0000256" key="2">
    <source>
        <dbReference type="PROSITE-ProRule" id="PRU00152"/>
    </source>
</evidence>
<dbReference type="SUPFAM" id="SSF49723">
    <property type="entry name" value="Lipase/lipooxygenase domain (PLAT/LH2 domain)"/>
    <property type="match status" value="1"/>
</dbReference>
<dbReference type="Pfam" id="PF12796">
    <property type="entry name" value="Ank_2"/>
    <property type="match status" value="1"/>
</dbReference>
<feature type="region of interest" description="Disordered" evidence="3">
    <location>
        <begin position="460"/>
        <end position="601"/>
    </location>
</feature>
<accession>A0ABD3WS56</accession>
<feature type="compositionally biased region" description="Polar residues" evidence="3">
    <location>
        <begin position="486"/>
        <end position="496"/>
    </location>
</feature>
<comment type="caution">
    <text evidence="2">Lacks conserved residue(s) required for the propagation of feature annotation.</text>
</comment>
<feature type="region of interest" description="Disordered" evidence="3">
    <location>
        <begin position="794"/>
        <end position="885"/>
    </location>
</feature>
<evidence type="ECO:0000259" key="4">
    <source>
        <dbReference type="PROSITE" id="PS50095"/>
    </source>
</evidence>
<feature type="compositionally biased region" description="Basic and acidic residues" evidence="3">
    <location>
        <begin position="843"/>
        <end position="867"/>
    </location>
</feature>
<feature type="compositionally biased region" description="Basic and acidic residues" evidence="3">
    <location>
        <begin position="526"/>
        <end position="539"/>
    </location>
</feature>
<reference evidence="5 6" key="1">
    <citation type="submission" date="2024-11" db="EMBL/GenBank/DDBJ databases">
        <title>Chromosome-level genome assembly of the freshwater bivalve Anodonta woodiana.</title>
        <authorList>
            <person name="Chen X."/>
        </authorList>
    </citation>
    <scope>NUCLEOTIDE SEQUENCE [LARGE SCALE GENOMIC DNA]</scope>
    <source>
        <strain evidence="5">MN2024</strain>
        <tissue evidence="5">Gills</tissue>
    </source>
</reference>
<feature type="compositionally biased region" description="Basic and acidic residues" evidence="3">
    <location>
        <begin position="875"/>
        <end position="885"/>
    </location>
</feature>
<dbReference type="SMART" id="SM00308">
    <property type="entry name" value="LH2"/>
    <property type="match status" value="1"/>
</dbReference>
<dbReference type="SUPFAM" id="SSF48403">
    <property type="entry name" value="Ankyrin repeat"/>
    <property type="match status" value="1"/>
</dbReference>
<dbReference type="PANTHER" id="PTHR22677:SF4">
    <property type="entry name" value="USHER SYNDROME TYPE-1G PROTEIN-LIKE PROTEIN"/>
    <property type="match status" value="1"/>
</dbReference>
<keyword evidence="1" id="KW-0040">ANK repeat</keyword>
<dbReference type="Pfam" id="PF13637">
    <property type="entry name" value="Ank_4"/>
    <property type="match status" value="1"/>
</dbReference>
<dbReference type="PANTHER" id="PTHR22677">
    <property type="entry name" value="ANKYRIN REPEAT DOMAIN-CONTAINING PROTEIN 60"/>
    <property type="match status" value="1"/>
</dbReference>
<dbReference type="AlphaFoldDB" id="A0ABD3WS56"/>
<feature type="compositionally biased region" description="Basic and acidic residues" evidence="3">
    <location>
        <begin position="618"/>
        <end position="633"/>
    </location>
</feature>
<comment type="caution">
    <text evidence="5">The sequence shown here is derived from an EMBL/GenBank/DDBJ whole genome shotgun (WGS) entry which is preliminary data.</text>
</comment>
<dbReference type="CDD" id="cd01756">
    <property type="entry name" value="PLAT_repeat"/>
    <property type="match status" value="1"/>
</dbReference>
<dbReference type="PROSITE" id="PS50088">
    <property type="entry name" value="ANK_REPEAT"/>
    <property type="match status" value="2"/>
</dbReference>
<feature type="repeat" description="ANK" evidence="1">
    <location>
        <begin position="735"/>
        <end position="767"/>
    </location>
</feature>
<proteinExistence type="predicted"/>
<organism evidence="5 6">
    <name type="scientific">Sinanodonta woodiana</name>
    <name type="common">Chinese pond mussel</name>
    <name type="synonym">Anodonta woodiana</name>
    <dbReference type="NCBI Taxonomy" id="1069815"/>
    <lineage>
        <taxon>Eukaryota</taxon>
        <taxon>Metazoa</taxon>
        <taxon>Spiralia</taxon>
        <taxon>Lophotrochozoa</taxon>
        <taxon>Mollusca</taxon>
        <taxon>Bivalvia</taxon>
        <taxon>Autobranchia</taxon>
        <taxon>Heteroconchia</taxon>
        <taxon>Palaeoheterodonta</taxon>
        <taxon>Unionida</taxon>
        <taxon>Unionoidea</taxon>
        <taxon>Unionidae</taxon>
        <taxon>Unioninae</taxon>
        <taxon>Sinanodonta</taxon>
    </lineage>
</organism>
<dbReference type="SMART" id="SM00248">
    <property type="entry name" value="ANK"/>
    <property type="match status" value="5"/>
</dbReference>
<keyword evidence="6" id="KW-1185">Reference proteome</keyword>
<dbReference type="InterPro" id="IPR002110">
    <property type="entry name" value="Ankyrin_rpt"/>
</dbReference>
<feature type="region of interest" description="Disordered" evidence="3">
    <location>
        <begin position="181"/>
        <end position="228"/>
    </location>
</feature>
<dbReference type="Gene3D" id="1.25.40.20">
    <property type="entry name" value="Ankyrin repeat-containing domain"/>
    <property type="match status" value="1"/>
</dbReference>
<dbReference type="InterPro" id="IPR039323">
    <property type="entry name" value="ANKRD_45/46/60"/>
</dbReference>
<feature type="compositionally biased region" description="Low complexity" evidence="3">
    <location>
        <begin position="587"/>
        <end position="596"/>
    </location>
</feature>
<dbReference type="Pfam" id="PF01477">
    <property type="entry name" value="PLAT"/>
    <property type="match status" value="1"/>
</dbReference>
<sequence length="885" mass="100173">MSSEKVAKAVGKKLRHYFEVKRLEDGFDLSLVNAPLLDHPPLKSRATLQYDGLHDRALKHYFSIPEVKVQLTQMNPNTSEMNREKLIKKIINYYMSKRFVQPTVPDYMYVQTRKGKKLRPEYVGFGIALKSKKRKVLKGGWPTLRTVPSHYVNKKEGLRLINTATKLLVATETVGSLDKVKVRTQSAPSPFETQKPLPHTGYSARPSSAPQPKRPHVKKEKPRPSTAKFTWDTEGRRHQVIKAYDDSYIEPKKPEPPRMERPKSSKYRPRPIITVPETVPKESVGVVQSTQTADSVGIQTERKLLDEYDPMEDEVKDGPWAEYQVYVRTGTRVGASTEAFVKIAIYGEKGRTKDFGLTDSSTNKIKFQRGREDKFILAAHHVGKIKKIRIGHDRPELPYAWFLEGVTVYDMYDKKIYDFTCNKWLSGTEGDRKTYRVLEIEMERSFIDDYNKERPGMKIAVNKTAESDKTKSSSSSGHPSKDKISNVSIRGSNLTRSESDSELSESSTGSTSSYTYTTGSTTSLESRAKDTKKDTKSQENKGPTFSFPHRKKERLKTKSRRDSETKRRPQPRQSDKGDSSDSDSDTAVDSNSSSCSENVKPEKEYLTGYKAGLEAADVSRKGKEMKEDMEKKRALSGPSIHDAAQAGDLDRVQKLIQYFPELKEEKDDKGYTPLHRAAEHGRVDIVKWLANVSTNLNVETQTGYTAINIAAMNGHVNCLMVLAALGAAITCRTIENQTPLHLAAIGGHLECVKWLIANRANLGTKDNMGRTPLHVAEEYKHKDVADFLRKCEREQNNPHSSLAALRSKSGNMSPIEEDTHSTRSGRSLDQMWKENSTSSQREPSLDKKWKADEKRKMYEEQHKRMEESGSSFLDSVRDEVSSKKT</sequence>
<dbReference type="InterPro" id="IPR036392">
    <property type="entry name" value="PLAT/LH2_dom_sf"/>
</dbReference>
<protein>
    <recommendedName>
        <fullName evidence="4">PLAT domain-containing protein</fullName>
    </recommendedName>
</protein>
<feature type="compositionally biased region" description="Basic residues" evidence="3">
    <location>
        <begin position="548"/>
        <end position="559"/>
    </location>
</feature>
<evidence type="ECO:0000256" key="1">
    <source>
        <dbReference type="PROSITE-ProRule" id="PRU00023"/>
    </source>
</evidence>
<feature type="compositionally biased region" description="Polar residues" evidence="3">
    <location>
        <begin position="822"/>
        <end position="842"/>
    </location>
</feature>
<dbReference type="InterPro" id="IPR036770">
    <property type="entry name" value="Ankyrin_rpt-contain_sf"/>
</dbReference>
<name>A0ABD3WS56_SINWO</name>
<dbReference type="Proteomes" id="UP001634394">
    <property type="component" value="Unassembled WGS sequence"/>
</dbReference>
<evidence type="ECO:0000256" key="3">
    <source>
        <dbReference type="SAM" id="MobiDB-lite"/>
    </source>
</evidence>
<dbReference type="InterPro" id="IPR001024">
    <property type="entry name" value="PLAT/LH2_dom"/>
</dbReference>
<feature type="compositionally biased region" description="Polar residues" evidence="3">
    <location>
        <begin position="183"/>
        <end position="192"/>
    </location>
</feature>
<feature type="domain" description="PLAT" evidence="4">
    <location>
        <begin position="321"/>
        <end position="439"/>
    </location>
</feature>
<feature type="region of interest" description="Disordered" evidence="3">
    <location>
        <begin position="618"/>
        <end position="644"/>
    </location>
</feature>
<dbReference type="Gene3D" id="2.40.180.10">
    <property type="entry name" value="Catalase core domain"/>
    <property type="match status" value="1"/>
</dbReference>
<dbReference type="EMBL" id="JBJQND010000005">
    <property type="protein sequence ID" value="KAL3875518.1"/>
    <property type="molecule type" value="Genomic_DNA"/>
</dbReference>
<feature type="compositionally biased region" description="Basic and acidic residues" evidence="3">
    <location>
        <begin position="560"/>
        <end position="579"/>
    </location>
</feature>